<name>A0A3M8R958_9PROT</name>
<dbReference type="AlphaFoldDB" id="A0A3M8R958"/>
<evidence type="ECO:0000313" key="1">
    <source>
        <dbReference type="EMBL" id="RNF62990.1"/>
    </source>
</evidence>
<organism evidence="1">
    <name type="scientific">Acidithiobacillus sulfuriphilus</name>
    <dbReference type="NCBI Taxonomy" id="1867749"/>
    <lineage>
        <taxon>Bacteria</taxon>
        <taxon>Pseudomonadati</taxon>
        <taxon>Pseudomonadota</taxon>
        <taxon>Acidithiobacillia</taxon>
        <taxon>Acidithiobacillales</taxon>
        <taxon>Acidithiobacillaceae</taxon>
        <taxon>Acidithiobacillus</taxon>
    </lineage>
</organism>
<protein>
    <recommendedName>
        <fullName evidence="2">SRPBCC domain-containing protein</fullName>
    </recommendedName>
</protein>
<accession>A0A3M8R958</accession>
<proteinExistence type="predicted"/>
<dbReference type="InterPro" id="IPR023393">
    <property type="entry name" value="START-like_dom_sf"/>
</dbReference>
<gene>
    <name evidence="1" type="ORF">EC580_06990</name>
</gene>
<sequence length="65" mass="7449">MHQIVTEIDIAASPERVWSILMDSPAYPQWNPLAGFNSMNQALRNRAEARVNADHAHDDISKERY</sequence>
<reference evidence="1" key="1">
    <citation type="submission" date="2018-10" db="EMBL/GenBank/DDBJ databases">
        <title>Acidithiobacillus sulfuriphilus sp. nov.: an extremely acidophilic sulfur-oxidizing chemolithotroph isolated from a neutral pH environment.</title>
        <authorList>
            <person name="Falagan C."/>
            <person name="Moya-Beltran A."/>
            <person name="Quatrini R."/>
            <person name="Johnson D.B."/>
        </authorList>
    </citation>
    <scope>NUCLEOTIDE SEQUENCE [LARGE SCALE GENOMIC DNA]</scope>
    <source>
        <strain evidence="1">CJ-2</strain>
    </source>
</reference>
<dbReference type="OrthoDB" id="9800600at2"/>
<dbReference type="RefSeq" id="WP_123103515.1">
    <property type="nucleotide sequence ID" value="NZ_CP127527.1"/>
</dbReference>
<dbReference type="SUPFAM" id="SSF55961">
    <property type="entry name" value="Bet v1-like"/>
    <property type="match status" value="1"/>
</dbReference>
<comment type="caution">
    <text evidence="1">The sequence shown here is derived from an EMBL/GenBank/DDBJ whole genome shotgun (WGS) entry which is preliminary data.</text>
</comment>
<dbReference type="Gene3D" id="3.30.530.20">
    <property type="match status" value="1"/>
</dbReference>
<dbReference type="EMBL" id="RIZI01000159">
    <property type="protein sequence ID" value="RNF62990.1"/>
    <property type="molecule type" value="Genomic_DNA"/>
</dbReference>
<evidence type="ECO:0008006" key="2">
    <source>
        <dbReference type="Google" id="ProtNLM"/>
    </source>
</evidence>